<comment type="caution">
    <text evidence="1">The sequence shown here is derived from an EMBL/GenBank/DDBJ whole genome shotgun (WGS) entry which is preliminary data.</text>
</comment>
<keyword evidence="2" id="KW-1185">Reference proteome</keyword>
<proteinExistence type="predicted"/>
<evidence type="ECO:0000313" key="2">
    <source>
        <dbReference type="Proteomes" id="UP000187203"/>
    </source>
</evidence>
<dbReference type="AlphaFoldDB" id="A0A1R3GNL6"/>
<protein>
    <submittedName>
        <fullName evidence="1">Uncharacterized protein</fullName>
    </submittedName>
</protein>
<organism evidence="1 2">
    <name type="scientific">Corchorus olitorius</name>
    <dbReference type="NCBI Taxonomy" id="93759"/>
    <lineage>
        <taxon>Eukaryota</taxon>
        <taxon>Viridiplantae</taxon>
        <taxon>Streptophyta</taxon>
        <taxon>Embryophyta</taxon>
        <taxon>Tracheophyta</taxon>
        <taxon>Spermatophyta</taxon>
        <taxon>Magnoliopsida</taxon>
        <taxon>eudicotyledons</taxon>
        <taxon>Gunneridae</taxon>
        <taxon>Pentapetalae</taxon>
        <taxon>rosids</taxon>
        <taxon>malvids</taxon>
        <taxon>Malvales</taxon>
        <taxon>Malvaceae</taxon>
        <taxon>Grewioideae</taxon>
        <taxon>Apeibeae</taxon>
        <taxon>Corchorus</taxon>
    </lineage>
</organism>
<dbReference type="EMBL" id="AWUE01022076">
    <property type="protein sequence ID" value="OMO59704.1"/>
    <property type="molecule type" value="Genomic_DNA"/>
</dbReference>
<name>A0A1R3GNL6_9ROSI</name>
<dbReference type="Proteomes" id="UP000187203">
    <property type="component" value="Unassembled WGS sequence"/>
</dbReference>
<sequence length="76" mass="8518">MSGVESLSSKKKWKREREVLVSFVRGVESSRDFRKGGFHCSDKAGAAELAFQLWKPSEKENYHILSSVDASIQSLA</sequence>
<gene>
    <name evidence="1" type="ORF">COLO4_34112</name>
</gene>
<reference evidence="2" key="1">
    <citation type="submission" date="2013-09" db="EMBL/GenBank/DDBJ databases">
        <title>Corchorus olitorius genome sequencing.</title>
        <authorList>
            <person name="Alam M."/>
            <person name="Haque M.S."/>
            <person name="Islam M.S."/>
            <person name="Emdad E.M."/>
            <person name="Islam M.M."/>
            <person name="Ahmed B."/>
            <person name="Halim A."/>
            <person name="Hossen Q.M.M."/>
            <person name="Hossain M.Z."/>
            <person name="Ahmed R."/>
            <person name="Khan M.M."/>
            <person name="Islam R."/>
            <person name="Rashid M.M."/>
            <person name="Khan S.A."/>
            <person name="Rahman M.S."/>
            <person name="Alam M."/>
            <person name="Yahiya A.S."/>
            <person name="Khan M.S."/>
            <person name="Azam M.S."/>
            <person name="Haque T."/>
            <person name="Lashkar M.Z.H."/>
            <person name="Akhand A.I."/>
            <person name="Morshed G."/>
            <person name="Roy S."/>
            <person name="Uddin K.S."/>
            <person name="Rabeya T."/>
            <person name="Hossain A.S."/>
            <person name="Chowdhury A."/>
            <person name="Snigdha A.R."/>
            <person name="Mortoza M.S."/>
            <person name="Matin S.A."/>
            <person name="Hoque S.M.E."/>
            <person name="Islam M.K."/>
            <person name="Roy D.K."/>
            <person name="Haider R."/>
            <person name="Moosa M.M."/>
            <person name="Elias S.M."/>
            <person name="Hasan A.M."/>
            <person name="Jahan S."/>
            <person name="Shafiuddin M."/>
            <person name="Mahmood N."/>
            <person name="Shommy N.S."/>
        </authorList>
    </citation>
    <scope>NUCLEOTIDE SEQUENCE [LARGE SCALE GENOMIC DNA]</scope>
    <source>
        <strain evidence="2">cv. O-4</strain>
    </source>
</reference>
<evidence type="ECO:0000313" key="1">
    <source>
        <dbReference type="EMBL" id="OMO59704.1"/>
    </source>
</evidence>
<accession>A0A1R3GNL6</accession>